<evidence type="ECO:0000256" key="2">
    <source>
        <dbReference type="ARBA" id="ARBA00005076"/>
    </source>
</evidence>
<proteinExistence type="inferred from homology"/>
<feature type="active site" description="Acyl-thioester intermediate" evidence="15">
    <location>
        <position position="130"/>
    </location>
</feature>
<evidence type="ECO:0000256" key="14">
    <source>
        <dbReference type="ARBA" id="ARBA00047891"/>
    </source>
</evidence>
<dbReference type="InterPro" id="IPR005986">
    <property type="entry name" value="Asp_semialdehyde_DH_beta"/>
</dbReference>
<keyword evidence="13 15" id="KW-0486">Methionine biosynthesis</keyword>
<dbReference type="GO" id="GO:0004073">
    <property type="term" value="F:aspartate-semialdehyde dehydrogenase activity"/>
    <property type="evidence" value="ECO:0007669"/>
    <property type="project" value="UniProtKB-EC"/>
</dbReference>
<dbReference type="CDD" id="cd18131">
    <property type="entry name" value="ASADH_C_bac_euk_like"/>
    <property type="match status" value="1"/>
</dbReference>
<evidence type="ECO:0000256" key="10">
    <source>
        <dbReference type="ARBA" id="ARBA00022915"/>
    </source>
</evidence>
<evidence type="ECO:0000256" key="7">
    <source>
        <dbReference type="ARBA" id="ARBA00022605"/>
    </source>
</evidence>
<evidence type="ECO:0000256" key="1">
    <source>
        <dbReference type="ARBA" id="ARBA00005021"/>
    </source>
</evidence>
<name>A0ABT7E471_9NEIS</name>
<dbReference type="SUPFAM" id="SSF55347">
    <property type="entry name" value="Glyceraldehyde-3-phosphate dehydrogenase-like, C-terminal domain"/>
    <property type="match status" value="1"/>
</dbReference>
<evidence type="ECO:0000256" key="11">
    <source>
        <dbReference type="ARBA" id="ARBA00023002"/>
    </source>
</evidence>
<gene>
    <name evidence="15" type="primary">asd</name>
    <name evidence="17" type="ORF">PZA18_22650</name>
</gene>
<comment type="pathway">
    <text evidence="3 15">Amino-acid biosynthesis; L-threonine biosynthesis; L-threonine from L-aspartate: step 2/5.</text>
</comment>
<dbReference type="Proteomes" id="UP001172778">
    <property type="component" value="Unassembled WGS sequence"/>
</dbReference>
<comment type="subunit">
    <text evidence="5 15">Homodimer.</text>
</comment>
<keyword evidence="8 15" id="KW-0791">Threonine biosynthesis</keyword>
<feature type="binding site" evidence="15">
    <location>
        <begin position="11"/>
        <end position="14"/>
    </location>
    <ligand>
        <name>NADP(+)</name>
        <dbReference type="ChEBI" id="CHEBI:58349"/>
    </ligand>
</feature>
<evidence type="ECO:0000259" key="16">
    <source>
        <dbReference type="SMART" id="SM00859"/>
    </source>
</evidence>
<dbReference type="Gene3D" id="3.40.50.720">
    <property type="entry name" value="NAD(P)-binding Rossmann-like Domain"/>
    <property type="match status" value="1"/>
</dbReference>
<dbReference type="CDD" id="cd02316">
    <property type="entry name" value="VcASADH2_like_N"/>
    <property type="match status" value="1"/>
</dbReference>
<dbReference type="PIRSF" id="PIRSF000148">
    <property type="entry name" value="ASA_dh"/>
    <property type="match status" value="1"/>
</dbReference>
<dbReference type="Pfam" id="PF02774">
    <property type="entry name" value="Semialdhyde_dhC"/>
    <property type="match status" value="1"/>
</dbReference>
<dbReference type="RefSeq" id="WP_284103171.1">
    <property type="nucleotide sequence ID" value="NZ_JARRAF010000056.1"/>
</dbReference>
<keyword evidence="18" id="KW-1185">Reference proteome</keyword>
<feature type="binding site" evidence="15">
    <location>
        <begin position="39"/>
        <end position="40"/>
    </location>
    <ligand>
        <name>NADP(+)</name>
        <dbReference type="ChEBI" id="CHEBI:58349"/>
    </ligand>
</feature>
<dbReference type="NCBIfam" id="NF011456">
    <property type="entry name" value="PRK14874.1"/>
    <property type="match status" value="1"/>
</dbReference>
<comment type="similarity">
    <text evidence="4 15">Belongs to the aspartate-semialdehyde dehydrogenase family.</text>
</comment>
<evidence type="ECO:0000256" key="12">
    <source>
        <dbReference type="ARBA" id="ARBA00023154"/>
    </source>
</evidence>
<comment type="pathway">
    <text evidence="1 15">Amino-acid biosynthesis; L-methionine biosynthesis via de novo pathway; L-homoserine from L-aspartate: step 2/3.</text>
</comment>
<dbReference type="InterPro" id="IPR036291">
    <property type="entry name" value="NAD(P)-bd_dom_sf"/>
</dbReference>
<comment type="function">
    <text evidence="15">Catalyzes the NADPH-dependent formation of L-aspartate-semialdehyde (L-ASA) by the reductive dephosphorylation of L-aspartyl-4-phosphate.</text>
</comment>
<accession>A0ABT7E471</accession>
<protein>
    <recommendedName>
        <fullName evidence="6 15">Aspartate-semialdehyde dehydrogenase</fullName>
        <shortName evidence="15">ASA dehydrogenase</shortName>
        <shortName evidence="15">ASADH</shortName>
        <ecNumber evidence="6 15">1.2.1.11</ecNumber>
    </recommendedName>
    <alternativeName>
        <fullName evidence="15">Aspartate-beta-semialdehyde dehydrogenase</fullName>
    </alternativeName>
</protein>
<dbReference type="EMBL" id="JARRAF010000056">
    <property type="protein sequence ID" value="MDK2126849.1"/>
    <property type="molecule type" value="Genomic_DNA"/>
</dbReference>
<feature type="binding site" evidence="15">
    <location>
        <begin position="160"/>
        <end position="161"/>
    </location>
    <ligand>
        <name>NADP(+)</name>
        <dbReference type="ChEBI" id="CHEBI:58349"/>
    </ligand>
</feature>
<comment type="caution">
    <text evidence="17">The sequence shown here is derived from an EMBL/GenBank/DDBJ whole genome shotgun (WGS) entry which is preliminary data.</text>
</comment>
<dbReference type="EC" id="1.2.1.11" evidence="6 15"/>
<feature type="binding site" evidence="15">
    <location>
        <position position="99"/>
    </location>
    <ligand>
        <name>phosphate</name>
        <dbReference type="ChEBI" id="CHEBI:43474"/>
    </ligand>
</feature>
<evidence type="ECO:0000256" key="9">
    <source>
        <dbReference type="ARBA" id="ARBA00022857"/>
    </source>
</evidence>
<evidence type="ECO:0000313" key="18">
    <source>
        <dbReference type="Proteomes" id="UP001172778"/>
    </source>
</evidence>
<feature type="active site" description="Proton acceptor" evidence="15">
    <location>
        <position position="245"/>
    </location>
</feature>
<evidence type="ECO:0000256" key="6">
    <source>
        <dbReference type="ARBA" id="ARBA00013120"/>
    </source>
</evidence>
<feature type="binding site" evidence="15">
    <location>
        <position position="157"/>
    </location>
    <ligand>
        <name>substrate</name>
    </ligand>
</feature>
<dbReference type="HAMAP" id="MF_02121">
    <property type="entry name" value="ASADH"/>
    <property type="match status" value="1"/>
</dbReference>
<dbReference type="SMART" id="SM00859">
    <property type="entry name" value="Semialdhyde_dh"/>
    <property type="match status" value="1"/>
</dbReference>
<evidence type="ECO:0000256" key="8">
    <source>
        <dbReference type="ARBA" id="ARBA00022697"/>
    </source>
</evidence>
<feature type="binding site" evidence="15">
    <location>
        <position position="318"/>
    </location>
    <ligand>
        <name>NADP(+)</name>
        <dbReference type="ChEBI" id="CHEBI:58349"/>
    </ligand>
</feature>
<evidence type="ECO:0000256" key="13">
    <source>
        <dbReference type="ARBA" id="ARBA00023167"/>
    </source>
</evidence>
<dbReference type="SUPFAM" id="SSF51735">
    <property type="entry name" value="NAD(P)-binding Rossmann-fold domains"/>
    <property type="match status" value="1"/>
</dbReference>
<evidence type="ECO:0000256" key="3">
    <source>
        <dbReference type="ARBA" id="ARBA00005097"/>
    </source>
</evidence>
<organism evidence="17 18">
    <name type="scientific">Parachitinimonas caeni</name>
    <dbReference type="NCBI Taxonomy" id="3031301"/>
    <lineage>
        <taxon>Bacteria</taxon>
        <taxon>Pseudomonadati</taxon>
        <taxon>Pseudomonadota</taxon>
        <taxon>Betaproteobacteria</taxon>
        <taxon>Neisseriales</taxon>
        <taxon>Chitinibacteraceae</taxon>
        <taxon>Parachitinimonas</taxon>
    </lineage>
</organism>
<dbReference type="PANTHER" id="PTHR46278:SF2">
    <property type="entry name" value="ASPARTATE-SEMIALDEHYDE DEHYDROGENASE"/>
    <property type="match status" value="1"/>
</dbReference>
<dbReference type="InterPro" id="IPR012080">
    <property type="entry name" value="Asp_semialdehyde_DH"/>
</dbReference>
<evidence type="ECO:0000256" key="5">
    <source>
        <dbReference type="ARBA" id="ARBA00011738"/>
    </source>
</evidence>
<keyword evidence="11 15" id="KW-0560">Oxidoreductase</keyword>
<dbReference type="Gene3D" id="3.30.360.10">
    <property type="entry name" value="Dihydrodipicolinate Reductase, domain 2"/>
    <property type="match status" value="1"/>
</dbReference>
<comment type="pathway">
    <text evidence="2 15">Amino-acid biosynthesis; L-lysine biosynthesis via DAP pathway; (S)-tetrahydrodipicolinate from L-aspartate: step 2/4.</text>
</comment>
<dbReference type="InterPro" id="IPR012280">
    <property type="entry name" value="Semialdhyde_DH_dimer_dom"/>
</dbReference>
<keyword evidence="12 15" id="KW-0457">Lysine biosynthesis</keyword>
<dbReference type="NCBIfam" id="TIGR01296">
    <property type="entry name" value="asd_B"/>
    <property type="match status" value="1"/>
</dbReference>
<comment type="catalytic activity">
    <reaction evidence="14 15">
        <text>L-aspartate 4-semialdehyde + phosphate + NADP(+) = 4-phospho-L-aspartate + NADPH + H(+)</text>
        <dbReference type="Rhea" id="RHEA:24284"/>
        <dbReference type="ChEBI" id="CHEBI:15378"/>
        <dbReference type="ChEBI" id="CHEBI:43474"/>
        <dbReference type="ChEBI" id="CHEBI:57535"/>
        <dbReference type="ChEBI" id="CHEBI:57783"/>
        <dbReference type="ChEBI" id="CHEBI:58349"/>
        <dbReference type="ChEBI" id="CHEBI:537519"/>
        <dbReference type="EC" id="1.2.1.11"/>
    </reaction>
</comment>
<evidence type="ECO:0000256" key="15">
    <source>
        <dbReference type="HAMAP-Rule" id="MF_02121"/>
    </source>
</evidence>
<feature type="domain" description="Semialdehyde dehydrogenase NAD-binding" evidence="16">
    <location>
        <begin position="4"/>
        <end position="119"/>
    </location>
</feature>
<evidence type="ECO:0000313" key="17">
    <source>
        <dbReference type="EMBL" id="MDK2126849.1"/>
    </source>
</evidence>
<dbReference type="Pfam" id="PF01118">
    <property type="entry name" value="Semialdhyde_dh"/>
    <property type="match status" value="1"/>
</dbReference>
<sequence>MQYRIAVGGATGNVGSEMLKILAQRGFPAQSVVALASARSAGKQVAFGNTSLTVQDLATFDFASVDLAFLSTGGDNSRQISPRIAATGCVVIDNSSAFRLDPEVPLVVPEVNAPALAGWNNRRILPVGNCSIIQLVVALKPLHDAVGIKRVVVSTYQSVSGGGKRLVEQLAEEIASAELSGSQVRWPAPSTQAPFAFNVVPYIGSFMEDGSTSEEWKMTEETRKMLDPAIRLTATCVRVPVMVGHSVAVNVELASPLTVAAARELFEHAPGIVVQDSPQPGGYATPWQIAGTDAVYVSRLRRDPTIEAGLAFWVVADNIRKGAALNAVQIAEALIARPDFQQHAMQRQQTR</sequence>
<reference evidence="17" key="1">
    <citation type="submission" date="2023-03" db="EMBL/GenBank/DDBJ databases">
        <title>Chitinimonas shenzhenensis gen. nov., sp. nov., a novel member of family Burkholderiaceae isolated from activated sludge collected in Shen Zhen, China.</title>
        <authorList>
            <person name="Wang X."/>
        </authorList>
    </citation>
    <scope>NUCLEOTIDE SEQUENCE</scope>
    <source>
        <strain evidence="17">DQS-5</strain>
    </source>
</reference>
<keyword evidence="7 15" id="KW-0028">Amino-acid biosynthesis</keyword>
<dbReference type="InterPro" id="IPR000534">
    <property type="entry name" value="Semialdehyde_DH_NAD-bd"/>
</dbReference>
<feature type="binding site" evidence="15">
    <location>
        <position position="238"/>
    </location>
    <ligand>
        <name>substrate</name>
    </ligand>
</feature>
<evidence type="ECO:0000256" key="4">
    <source>
        <dbReference type="ARBA" id="ARBA00010584"/>
    </source>
</evidence>
<keyword evidence="10 15" id="KW-0220">Diaminopimelate biosynthesis</keyword>
<dbReference type="PANTHER" id="PTHR46278">
    <property type="entry name" value="DEHYDROGENASE, PUTATIVE-RELATED"/>
    <property type="match status" value="1"/>
</dbReference>
<comment type="caution">
    <text evidence="15">Lacks conserved residue(s) required for the propagation of feature annotation.</text>
</comment>
<keyword evidence="9 15" id="KW-0521">NADP</keyword>